<dbReference type="EMBL" id="JARXVC010000010">
    <property type="protein sequence ID" value="MDH6282393.1"/>
    <property type="molecule type" value="Genomic_DNA"/>
</dbReference>
<dbReference type="CDD" id="cd07821">
    <property type="entry name" value="PYR_PYL_RCAR_like"/>
    <property type="match status" value="1"/>
</dbReference>
<comment type="caution">
    <text evidence="1">The sequence shown here is derived from an EMBL/GenBank/DDBJ whole genome shotgun (WGS) entry which is preliminary data.</text>
</comment>
<dbReference type="Proteomes" id="UP001160334">
    <property type="component" value="Unassembled WGS sequence"/>
</dbReference>
<dbReference type="SUPFAM" id="SSF55961">
    <property type="entry name" value="Bet v1-like"/>
    <property type="match status" value="1"/>
</dbReference>
<evidence type="ECO:0000313" key="1">
    <source>
        <dbReference type="EMBL" id="MDH6282393.1"/>
    </source>
</evidence>
<dbReference type="PANTHER" id="PTHR39332:SF7">
    <property type="entry name" value="SRPBCC FAMILY PROTEIN"/>
    <property type="match status" value="1"/>
</dbReference>
<organism evidence="1 2">
    <name type="scientific">Prescottella agglutinans</name>
    <dbReference type="NCBI Taxonomy" id="1644129"/>
    <lineage>
        <taxon>Bacteria</taxon>
        <taxon>Bacillati</taxon>
        <taxon>Actinomycetota</taxon>
        <taxon>Actinomycetes</taxon>
        <taxon>Mycobacteriales</taxon>
        <taxon>Nocardiaceae</taxon>
        <taxon>Prescottella</taxon>
    </lineage>
</organism>
<name>A0ABT6MDJ7_9NOCA</name>
<dbReference type="InterPro" id="IPR023393">
    <property type="entry name" value="START-like_dom_sf"/>
</dbReference>
<dbReference type="RefSeq" id="WP_280761705.1">
    <property type="nucleotide sequence ID" value="NZ_JARXVC010000010.1"/>
</dbReference>
<dbReference type="InterPro" id="IPR019587">
    <property type="entry name" value="Polyketide_cyclase/dehydratase"/>
</dbReference>
<proteinExistence type="predicted"/>
<dbReference type="PANTHER" id="PTHR39332">
    <property type="entry name" value="BLL4707 PROTEIN"/>
    <property type="match status" value="1"/>
</dbReference>
<dbReference type="Pfam" id="PF10604">
    <property type="entry name" value="Polyketide_cyc2"/>
    <property type="match status" value="1"/>
</dbReference>
<evidence type="ECO:0000313" key="2">
    <source>
        <dbReference type="Proteomes" id="UP001160334"/>
    </source>
</evidence>
<keyword evidence="2" id="KW-1185">Reference proteome</keyword>
<protein>
    <recommendedName>
        <fullName evidence="3">SRPBCC family protein</fullName>
    </recommendedName>
</protein>
<accession>A0ABT6MDJ7</accession>
<gene>
    <name evidence="1" type="ORF">M2280_003624</name>
</gene>
<reference evidence="1 2" key="1">
    <citation type="submission" date="2023-04" db="EMBL/GenBank/DDBJ databases">
        <title>Forest soil microbial communities from Buena Vista Peninsula, Colon Province, Panama.</title>
        <authorList>
            <person name="Bouskill N."/>
        </authorList>
    </citation>
    <scope>NUCLEOTIDE SEQUENCE [LARGE SCALE GENOMIC DNA]</scope>
    <source>
        <strain evidence="1 2">CFH S0262</strain>
    </source>
</reference>
<sequence length="143" mass="15376">MDRSLVRTIVVAGDADSVWAHIGDFDGLGAWHPAVPPAELEGDPTQVGAIRTFSVDGQVVARELLVARDPEARTYSYQVLDPMLPISDYVATLAVTPQGDGSEIRWSAEYKSEDEAVATVEQIFGDGVYVTGLQAVQEHFASA</sequence>
<evidence type="ECO:0008006" key="3">
    <source>
        <dbReference type="Google" id="ProtNLM"/>
    </source>
</evidence>
<dbReference type="Gene3D" id="3.30.530.20">
    <property type="match status" value="1"/>
</dbReference>